<evidence type="ECO:0000313" key="2">
    <source>
        <dbReference type="Proteomes" id="UP000790709"/>
    </source>
</evidence>
<organism evidence="1 2">
    <name type="scientific">Leucogyrophana mollusca</name>
    <dbReference type="NCBI Taxonomy" id="85980"/>
    <lineage>
        <taxon>Eukaryota</taxon>
        <taxon>Fungi</taxon>
        <taxon>Dikarya</taxon>
        <taxon>Basidiomycota</taxon>
        <taxon>Agaricomycotina</taxon>
        <taxon>Agaricomycetes</taxon>
        <taxon>Agaricomycetidae</taxon>
        <taxon>Boletales</taxon>
        <taxon>Boletales incertae sedis</taxon>
        <taxon>Leucogyrophana</taxon>
    </lineage>
</organism>
<reference evidence="1" key="1">
    <citation type="journal article" date="2021" name="New Phytol.">
        <title>Evolutionary innovations through gain and loss of genes in the ectomycorrhizal Boletales.</title>
        <authorList>
            <person name="Wu G."/>
            <person name="Miyauchi S."/>
            <person name="Morin E."/>
            <person name="Kuo A."/>
            <person name="Drula E."/>
            <person name="Varga T."/>
            <person name="Kohler A."/>
            <person name="Feng B."/>
            <person name="Cao Y."/>
            <person name="Lipzen A."/>
            <person name="Daum C."/>
            <person name="Hundley H."/>
            <person name="Pangilinan J."/>
            <person name="Johnson J."/>
            <person name="Barry K."/>
            <person name="LaButti K."/>
            <person name="Ng V."/>
            <person name="Ahrendt S."/>
            <person name="Min B."/>
            <person name="Choi I.G."/>
            <person name="Park H."/>
            <person name="Plett J.M."/>
            <person name="Magnuson J."/>
            <person name="Spatafora J.W."/>
            <person name="Nagy L.G."/>
            <person name="Henrissat B."/>
            <person name="Grigoriev I.V."/>
            <person name="Yang Z.L."/>
            <person name="Xu J."/>
            <person name="Martin F.M."/>
        </authorList>
    </citation>
    <scope>NUCLEOTIDE SEQUENCE</scope>
    <source>
        <strain evidence="1">KUC20120723A-06</strain>
    </source>
</reference>
<protein>
    <submittedName>
        <fullName evidence="1">Uncharacterized protein</fullName>
    </submittedName>
</protein>
<sequence length="93" mass="10180">MRTVVLFNTSLFVVRNRLGQRRVRILSLSTFLSRAGTSTFHWRNGMSFKPERGLCGASGCTSPTPVCSCGGRFGGHAFDTADVESSVFVKFDV</sequence>
<keyword evidence="2" id="KW-1185">Reference proteome</keyword>
<dbReference type="Proteomes" id="UP000790709">
    <property type="component" value="Unassembled WGS sequence"/>
</dbReference>
<evidence type="ECO:0000313" key="1">
    <source>
        <dbReference type="EMBL" id="KAH7924948.1"/>
    </source>
</evidence>
<dbReference type="EMBL" id="MU266412">
    <property type="protein sequence ID" value="KAH7924948.1"/>
    <property type="molecule type" value="Genomic_DNA"/>
</dbReference>
<accession>A0ACB8BI43</accession>
<gene>
    <name evidence="1" type="ORF">BV22DRAFT_1034553</name>
</gene>
<name>A0ACB8BI43_9AGAM</name>
<proteinExistence type="predicted"/>
<comment type="caution">
    <text evidence="1">The sequence shown here is derived from an EMBL/GenBank/DDBJ whole genome shotgun (WGS) entry which is preliminary data.</text>
</comment>